<keyword evidence="4" id="KW-1185">Reference proteome</keyword>
<evidence type="ECO:0000256" key="1">
    <source>
        <dbReference type="SAM" id="MobiDB-lite"/>
    </source>
</evidence>
<dbReference type="Pfam" id="PF12146">
    <property type="entry name" value="Hydrolase_4"/>
    <property type="match status" value="1"/>
</dbReference>
<organism evidence="3 4">
    <name type="scientific">Sinorhizobium chiapasense</name>
    <dbReference type="NCBI Taxonomy" id="501572"/>
    <lineage>
        <taxon>Bacteria</taxon>
        <taxon>Pseudomonadati</taxon>
        <taxon>Pseudomonadota</taxon>
        <taxon>Alphaproteobacteria</taxon>
        <taxon>Hyphomicrobiales</taxon>
        <taxon>Rhizobiaceae</taxon>
        <taxon>Sinorhizobium/Ensifer group</taxon>
        <taxon>Sinorhizobium</taxon>
    </lineage>
</organism>
<accession>A0ABZ2BCX3</accession>
<protein>
    <submittedName>
        <fullName evidence="3">Alpha/beta hydrolase</fullName>
    </submittedName>
</protein>
<dbReference type="SUPFAM" id="SSF53474">
    <property type="entry name" value="alpha/beta-Hydrolases"/>
    <property type="match status" value="1"/>
</dbReference>
<evidence type="ECO:0000259" key="2">
    <source>
        <dbReference type="Pfam" id="PF12146"/>
    </source>
</evidence>
<feature type="region of interest" description="Disordered" evidence="1">
    <location>
        <begin position="1"/>
        <end position="20"/>
    </location>
</feature>
<dbReference type="Gene3D" id="3.40.50.1820">
    <property type="entry name" value="alpha/beta hydrolase"/>
    <property type="match status" value="1"/>
</dbReference>
<evidence type="ECO:0000313" key="3">
    <source>
        <dbReference type="EMBL" id="WVT04181.1"/>
    </source>
</evidence>
<dbReference type="RefSeq" id="WP_331373364.1">
    <property type="nucleotide sequence ID" value="NZ_CP133148.1"/>
</dbReference>
<evidence type="ECO:0000313" key="4">
    <source>
        <dbReference type="Proteomes" id="UP001432360"/>
    </source>
</evidence>
<feature type="domain" description="Serine aminopeptidase S33" evidence="2">
    <location>
        <begin position="47"/>
        <end position="291"/>
    </location>
</feature>
<dbReference type="InterPro" id="IPR029058">
    <property type="entry name" value="AB_hydrolase_fold"/>
</dbReference>
<sequence length="318" mass="33993">MAGERAHLAAGRSGPGVRTEAVPSTAFSFSSSDGLPVTCHRWEGRGRVRGVVQIAHGMGEHIGRYHEAIAALTGAGLTVYGSDHRGHGRTAPTPAHLGDFGEGGFELLVADMARLSLIARDENPDLPLILLGHSMGSFAAQCYVLDHSQEIAGLALSGSGALDGLARLAHAASPGTNILNAPFEPARTTCDWLSRDPAIVDAFINDPLCFAELQPAAFASFLAAAPRLADPVALARIRLDLPVYLFSGSEDPVGQRLAGVELLMERYRAAGLYNLCHDFYLGGRHEMLNEINRDQVQARLLDWISSVLETQKPGLWSL</sequence>
<gene>
    <name evidence="3" type="ORF">RB548_01840</name>
</gene>
<keyword evidence="3" id="KW-0378">Hydrolase</keyword>
<dbReference type="Proteomes" id="UP001432360">
    <property type="component" value="Chromosome"/>
</dbReference>
<dbReference type="GO" id="GO:0016787">
    <property type="term" value="F:hydrolase activity"/>
    <property type="evidence" value="ECO:0007669"/>
    <property type="project" value="UniProtKB-KW"/>
</dbReference>
<proteinExistence type="predicted"/>
<dbReference type="PANTHER" id="PTHR11614">
    <property type="entry name" value="PHOSPHOLIPASE-RELATED"/>
    <property type="match status" value="1"/>
</dbReference>
<dbReference type="InterPro" id="IPR022742">
    <property type="entry name" value="Hydrolase_4"/>
</dbReference>
<dbReference type="InterPro" id="IPR051044">
    <property type="entry name" value="MAG_DAG_Lipase"/>
</dbReference>
<dbReference type="EMBL" id="CP133148">
    <property type="protein sequence ID" value="WVT04181.1"/>
    <property type="molecule type" value="Genomic_DNA"/>
</dbReference>
<name>A0ABZ2BCX3_9HYPH</name>
<reference evidence="3" key="1">
    <citation type="submission" date="2023-08" db="EMBL/GenBank/DDBJ databases">
        <title>Complete genome sequence of Sinorhizobium chiapanecum ITTG S70 isolated from Acaciella angustissima nodules in Chiapas-Mexico.</title>
        <authorList>
            <person name="Rincon-Rosales R."/>
            <person name="Rogel M.A."/>
            <person name="Rincon-Medina C.I."/>
            <person name="Guerrero G."/>
            <person name="Manzano-Gomez L.A."/>
            <person name="Lopez-Lopez A."/>
            <person name="Rincon Molina F.A."/>
            <person name="Martinez-Romero E."/>
        </authorList>
    </citation>
    <scope>NUCLEOTIDE SEQUENCE</scope>
    <source>
        <strain evidence="3">ITTG S70</strain>
    </source>
</reference>